<feature type="chain" id="PRO_5020396633" evidence="1">
    <location>
        <begin position="27"/>
        <end position="199"/>
    </location>
</feature>
<dbReference type="Proteomes" id="UP000294980">
    <property type="component" value="Unassembled WGS sequence"/>
</dbReference>
<evidence type="ECO:0000259" key="2">
    <source>
        <dbReference type="Pfam" id="PF13590"/>
    </source>
</evidence>
<gene>
    <name evidence="3" type="ORF">EV688_11049</name>
</gene>
<dbReference type="AlphaFoldDB" id="A0A4R2L7A5"/>
<proteinExistence type="predicted"/>
<dbReference type="OrthoDB" id="5736624at2"/>
<dbReference type="Gene3D" id="3.30.160.670">
    <property type="match status" value="1"/>
</dbReference>
<feature type="signal peptide" evidence="1">
    <location>
        <begin position="1"/>
        <end position="26"/>
    </location>
</feature>
<dbReference type="RefSeq" id="WP_117318531.1">
    <property type="nucleotide sequence ID" value="NZ_QQSW01000014.1"/>
</dbReference>
<comment type="caution">
    <text evidence="3">The sequence shown here is derived from an EMBL/GenBank/DDBJ whole genome shotgun (WGS) entry which is preliminary data.</text>
</comment>
<organism evidence="3 4">
    <name type="scientific">Chromatocurvus halotolerans</name>
    <dbReference type="NCBI Taxonomy" id="1132028"/>
    <lineage>
        <taxon>Bacteria</taxon>
        <taxon>Pseudomonadati</taxon>
        <taxon>Pseudomonadota</taxon>
        <taxon>Gammaproteobacteria</taxon>
        <taxon>Cellvibrionales</taxon>
        <taxon>Halieaceae</taxon>
        <taxon>Chromatocurvus</taxon>
    </lineage>
</organism>
<reference evidence="3 4" key="1">
    <citation type="submission" date="2019-03" db="EMBL/GenBank/DDBJ databases">
        <title>Genomic Encyclopedia of Type Strains, Phase IV (KMG-IV): sequencing the most valuable type-strain genomes for metagenomic binning, comparative biology and taxonomic classification.</title>
        <authorList>
            <person name="Goeker M."/>
        </authorList>
    </citation>
    <scope>NUCLEOTIDE SEQUENCE [LARGE SCALE GENOMIC DNA]</scope>
    <source>
        <strain evidence="3 4">DSM 23344</strain>
    </source>
</reference>
<feature type="domain" description="DUF4136" evidence="2">
    <location>
        <begin position="43"/>
        <end position="194"/>
    </location>
</feature>
<evidence type="ECO:0000313" key="4">
    <source>
        <dbReference type="Proteomes" id="UP000294980"/>
    </source>
</evidence>
<dbReference type="InterPro" id="IPR025411">
    <property type="entry name" value="DUF4136"/>
</dbReference>
<dbReference type="EMBL" id="SLWX01000010">
    <property type="protein sequence ID" value="TCO75095.1"/>
    <property type="molecule type" value="Genomic_DNA"/>
</dbReference>
<evidence type="ECO:0000313" key="3">
    <source>
        <dbReference type="EMBL" id="TCO75095.1"/>
    </source>
</evidence>
<evidence type="ECO:0000256" key="1">
    <source>
        <dbReference type="SAM" id="SignalP"/>
    </source>
</evidence>
<sequence>MSNMLNAVHKRIFGTSVMLFCMGLLGACSGVDITPAATETFAATNYTRYAWRSEPLSQTGYSKDMLAIKSPSIRAGVEEKMAQLGYRRVDRAEAEFLVEYFATPGYNDGQLSHGGSNDMLYGSSVNRQIDGASANNALALSRPVETGDMQLVFFDAATNDVLWRVQISIVVEDANRIDHDEVRNAVGKGVSALPPVRDL</sequence>
<accession>A0A4R2L7A5</accession>
<dbReference type="Pfam" id="PF13590">
    <property type="entry name" value="DUF4136"/>
    <property type="match status" value="1"/>
</dbReference>
<name>A0A4R2L7A5_9GAMM</name>
<protein>
    <submittedName>
        <fullName evidence="3">Uncharacterized protein DUF4136</fullName>
    </submittedName>
</protein>
<keyword evidence="1" id="KW-0732">Signal</keyword>
<keyword evidence="4" id="KW-1185">Reference proteome</keyword>